<evidence type="ECO:0000256" key="1">
    <source>
        <dbReference type="SAM" id="MobiDB-lite"/>
    </source>
</evidence>
<name>A0A9C6XUI1_FRAOC</name>
<feature type="compositionally biased region" description="Low complexity" evidence="1">
    <location>
        <begin position="60"/>
        <end position="76"/>
    </location>
</feature>
<dbReference type="KEGG" id="foc:127751688"/>
<evidence type="ECO:0000313" key="2">
    <source>
        <dbReference type="Proteomes" id="UP000504606"/>
    </source>
</evidence>
<dbReference type="GeneID" id="127751688"/>
<dbReference type="RefSeq" id="XP_052131608.1">
    <property type="nucleotide sequence ID" value="XM_052275648.1"/>
</dbReference>
<accession>A0A9C6XUI1</accession>
<feature type="compositionally biased region" description="Low complexity" evidence="1">
    <location>
        <begin position="89"/>
        <end position="115"/>
    </location>
</feature>
<dbReference type="Proteomes" id="UP000504606">
    <property type="component" value="Unplaced"/>
</dbReference>
<keyword evidence="2" id="KW-1185">Reference proteome</keyword>
<proteinExistence type="predicted"/>
<feature type="region of interest" description="Disordered" evidence="1">
    <location>
        <begin position="20"/>
        <end position="120"/>
    </location>
</feature>
<gene>
    <name evidence="3" type="primary">LOC127751688</name>
</gene>
<dbReference type="AlphaFoldDB" id="A0A9C6XUI1"/>
<protein>
    <submittedName>
        <fullName evidence="3">Uncharacterized protein LOC127751688</fullName>
    </submittedName>
</protein>
<reference evidence="3" key="1">
    <citation type="submission" date="2025-08" db="UniProtKB">
        <authorList>
            <consortium name="RefSeq"/>
        </authorList>
    </citation>
    <scope>IDENTIFICATION</scope>
    <source>
        <tissue evidence="3">Whole organism</tissue>
    </source>
</reference>
<evidence type="ECO:0000313" key="3">
    <source>
        <dbReference type="RefSeq" id="XP_052131608.1"/>
    </source>
</evidence>
<organism evidence="2 3">
    <name type="scientific">Frankliniella occidentalis</name>
    <name type="common">Western flower thrips</name>
    <name type="synonym">Euthrips occidentalis</name>
    <dbReference type="NCBI Taxonomy" id="133901"/>
    <lineage>
        <taxon>Eukaryota</taxon>
        <taxon>Metazoa</taxon>
        <taxon>Ecdysozoa</taxon>
        <taxon>Arthropoda</taxon>
        <taxon>Hexapoda</taxon>
        <taxon>Insecta</taxon>
        <taxon>Pterygota</taxon>
        <taxon>Neoptera</taxon>
        <taxon>Paraneoptera</taxon>
        <taxon>Thysanoptera</taxon>
        <taxon>Terebrantia</taxon>
        <taxon>Thripoidea</taxon>
        <taxon>Thripidae</taxon>
        <taxon>Frankliniella</taxon>
    </lineage>
</organism>
<sequence length="155" mass="15906">MMLEKQLLRVRAALNGRFHCGRVRPRGPAACQRKGSWGRSASRHSGDSEPGPGDAEEATGDPTTPTGSKSGSGTEGDAADEQGPPPSARPSRAGSQGAARGAAGAAKTGAQTPTGTRPPLDAVLRLKQGVAVEDMAAETNEDESATRLTKRMVSM</sequence>
<feature type="region of interest" description="Disordered" evidence="1">
    <location>
        <begin position="136"/>
        <end position="155"/>
    </location>
</feature>